<gene>
    <name evidence="1" type="ORF">M6B38_149640</name>
</gene>
<name>A0AAX6F7Z2_IRIPA</name>
<organism evidence="1 2">
    <name type="scientific">Iris pallida</name>
    <name type="common">Sweet iris</name>
    <dbReference type="NCBI Taxonomy" id="29817"/>
    <lineage>
        <taxon>Eukaryota</taxon>
        <taxon>Viridiplantae</taxon>
        <taxon>Streptophyta</taxon>
        <taxon>Embryophyta</taxon>
        <taxon>Tracheophyta</taxon>
        <taxon>Spermatophyta</taxon>
        <taxon>Magnoliopsida</taxon>
        <taxon>Liliopsida</taxon>
        <taxon>Asparagales</taxon>
        <taxon>Iridaceae</taxon>
        <taxon>Iridoideae</taxon>
        <taxon>Irideae</taxon>
        <taxon>Iris</taxon>
    </lineage>
</organism>
<dbReference type="AlphaFoldDB" id="A0AAX6F7Z2"/>
<evidence type="ECO:0000313" key="2">
    <source>
        <dbReference type="Proteomes" id="UP001140949"/>
    </source>
</evidence>
<evidence type="ECO:0000313" key="1">
    <source>
        <dbReference type="EMBL" id="KAJ6812368.1"/>
    </source>
</evidence>
<accession>A0AAX6F7Z2</accession>
<sequence>MRYEISAKIHSLPHFSRSPAFPLNFLPSLIFLPPDQTIGYFFTLSRLEESSLLTSIDTSSFFFFFSSLSTKGFFILFDFGLNRGILNFSLVRGILHHRWPSGLLFEGHK</sequence>
<comment type="caution">
    <text evidence="1">The sequence shown here is derived from an EMBL/GenBank/DDBJ whole genome shotgun (WGS) entry which is preliminary data.</text>
</comment>
<dbReference type="Proteomes" id="UP001140949">
    <property type="component" value="Unassembled WGS sequence"/>
</dbReference>
<reference evidence="1" key="1">
    <citation type="journal article" date="2023" name="GigaByte">
        <title>Genome assembly of the bearded iris, Iris pallida Lam.</title>
        <authorList>
            <person name="Bruccoleri R.E."/>
            <person name="Oakeley E.J."/>
            <person name="Faust A.M.E."/>
            <person name="Altorfer M."/>
            <person name="Dessus-Babus S."/>
            <person name="Burckhardt D."/>
            <person name="Oertli M."/>
            <person name="Naumann U."/>
            <person name="Petersen F."/>
            <person name="Wong J."/>
        </authorList>
    </citation>
    <scope>NUCLEOTIDE SEQUENCE</scope>
    <source>
        <strain evidence="1">GSM-AAB239-AS_SAM_17_03QT</strain>
    </source>
</reference>
<reference evidence="1" key="2">
    <citation type="submission" date="2023-04" db="EMBL/GenBank/DDBJ databases">
        <authorList>
            <person name="Bruccoleri R.E."/>
            <person name="Oakeley E.J."/>
            <person name="Faust A.-M."/>
            <person name="Dessus-Babus S."/>
            <person name="Altorfer M."/>
            <person name="Burckhardt D."/>
            <person name="Oertli M."/>
            <person name="Naumann U."/>
            <person name="Petersen F."/>
            <person name="Wong J."/>
        </authorList>
    </citation>
    <scope>NUCLEOTIDE SEQUENCE</scope>
    <source>
        <strain evidence="1">GSM-AAB239-AS_SAM_17_03QT</strain>
        <tissue evidence="1">Leaf</tissue>
    </source>
</reference>
<proteinExistence type="predicted"/>
<dbReference type="EMBL" id="JANAVB010031215">
    <property type="protein sequence ID" value="KAJ6812368.1"/>
    <property type="molecule type" value="Genomic_DNA"/>
</dbReference>
<keyword evidence="2" id="KW-1185">Reference proteome</keyword>
<protein>
    <submittedName>
        <fullName evidence="1">E3 ubiquitin ligase BIG BROTHER-like</fullName>
    </submittedName>
</protein>